<comment type="caution">
    <text evidence="1">The sequence shown here is derived from an EMBL/GenBank/DDBJ whole genome shotgun (WGS) entry which is preliminary data.</text>
</comment>
<evidence type="ECO:0000313" key="1">
    <source>
        <dbReference type="EMBL" id="GCB84424.1"/>
    </source>
</evidence>
<gene>
    <name evidence="1" type="ORF">scyTo_0025178</name>
</gene>
<sequence>VILESDPQQVIQKVNFRTDTESAYGFVLFDYLTSSGNSEDQCHRPLN</sequence>
<accession>A0A401QGB4</accession>
<proteinExistence type="predicted"/>
<protein>
    <submittedName>
        <fullName evidence="1">Uncharacterized protein</fullName>
    </submittedName>
</protein>
<dbReference type="EMBL" id="BFAA01075153">
    <property type="protein sequence ID" value="GCB84424.1"/>
    <property type="molecule type" value="Genomic_DNA"/>
</dbReference>
<reference evidence="1 2" key="1">
    <citation type="journal article" date="2018" name="Nat. Ecol. Evol.">
        <title>Shark genomes provide insights into elasmobranch evolution and the origin of vertebrates.</title>
        <authorList>
            <person name="Hara Y"/>
            <person name="Yamaguchi K"/>
            <person name="Onimaru K"/>
            <person name="Kadota M"/>
            <person name="Koyanagi M"/>
            <person name="Keeley SD"/>
            <person name="Tatsumi K"/>
            <person name="Tanaka K"/>
            <person name="Motone F"/>
            <person name="Kageyama Y"/>
            <person name="Nozu R"/>
            <person name="Adachi N"/>
            <person name="Nishimura O"/>
            <person name="Nakagawa R"/>
            <person name="Tanegashima C"/>
            <person name="Kiyatake I"/>
            <person name="Matsumoto R"/>
            <person name="Murakumo K"/>
            <person name="Nishida K"/>
            <person name="Terakita A"/>
            <person name="Kuratani S"/>
            <person name="Sato K"/>
            <person name="Hyodo S Kuraku.S."/>
        </authorList>
    </citation>
    <scope>NUCLEOTIDE SEQUENCE [LARGE SCALE GENOMIC DNA]</scope>
</reference>
<name>A0A401QGB4_SCYTO</name>
<organism evidence="1 2">
    <name type="scientific">Scyliorhinus torazame</name>
    <name type="common">Cloudy catshark</name>
    <name type="synonym">Catulus torazame</name>
    <dbReference type="NCBI Taxonomy" id="75743"/>
    <lineage>
        <taxon>Eukaryota</taxon>
        <taxon>Metazoa</taxon>
        <taxon>Chordata</taxon>
        <taxon>Craniata</taxon>
        <taxon>Vertebrata</taxon>
        <taxon>Chondrichthyes</taxon>
        <taxon>Elasmobranchii</taxon>
        <taxon>Galeomorphii</taxon>
        <taxon>Galeoidea</taxon>
        <taxon>Carcharhiniformes</taxon>
        <taxon>Scyliorhinidae</taxon>
        <taxon>Scyliorhinus</taxon>
    </lineage>
</organism>
<keyword evidence="2" id="KW-1185">Reference proteome</keyword>
<dbReference type="AlphaFoldDB" id="A0A401QGB4"/>
<feature type="non-terminal residue" evidence="1">
    <location>
        <position position="1"/>
    </location>
</feature>
<dbReference type="OrthoDB" id="10249988at2759"/>
<evidence type="ECO:0000313" key="2">
    <source>
        <dbReference type="Proteomes" id="UP000288216"/>
    </source>
</evidence>
<dbReference type="Proteomes" id="UP000288216">
    <property type="component" value="Unassembled WGS sequence"/>
</dbReference>